<evidence type="ECO:0000313" key="4">
    <source>
        <dbReference type="Proteomes" id="UP000009168"/>
    </source>
</evidence>
<dbReference type="PROSITE" id="PS00061">
    <property type="entry name" value="ADH_SHORT"/>
    <property type="match status" value="1"/>
</dbReference>
<dbReference type="GeneID" id="7824263"/>
<dbReference type="EMBL" id="GG662749">
    <property type="protein sequence ID" value="EAR92430.1"/>
    <property type="molecule type" value="Genomic_DNA"/>
</dbReference>
<name>Q236S0_TETTS</name>
<dbReference type="InParanoid" id="Q236S0"/>
<dbReference type="GO" id="GO:0016491">
    <property type="term" value="F:oxidoreductase activity"/>
    <property type="evidence" value="ECO:0007669"/>
    <property type="project" value="UniProtKB-KW"/>
</dbReference>
<dbReference type="STRING" id="312017.Q236S0"/>
<dbReference type="HOGENOM" id="CLU_010194_42_0_1"/>
<gene>
    <name evidence="3" type="ORF">TTHERM_00085280</name>
</gene>
<organism evidence="3 4">
    <name type="scientific">Tetrahymena thermophila (strain SB210)</name>
    <dbReference type="NCBI Taxonomy" id="312017"/>
    <lineage>
        <taxon>Eukaryota</taxon>
        <taxon>Sar</taxon>
        <taxon>Alveolata</taxon>
        <taxon>Ciliophora</taxon>
        <taxon>Intramacronucleata</taxon>
        <taxon>Oligohymenophorea</taxon>
        <taxon>Hymenostomatida</taxon>
        <taxon>Tetrahymenina</taxon>
        <taxon>Tetrahymenidae</taxon>
        <taxon>Tetrahymena</taxon>
    </lineage>
</organism>
<dbReference type="PANTHER" id="PTHR43658">
    <property type="entry name" value="SHORT-CHAIN DEHYDROGENASE/REDUCTASE"/>
    <property type="match status" value="1"/>
</dbReference>
<dbReference type="OrthoDB" id="1274115at2759"/>
<dbReference type="Proteomes" id="UP000009168">
    <property type="component" value="Unassembled WGS sequence"/>
</dbReference>
<protein>
    <submittedName>
        <fullName evidence="3">Short chain dehydrogenase reductase family protein, putative</fullName>
    </submittedName>
</protein>
<dbReference type="OMA" id="INQWNEI"/>
<dbReference type="RefSeq" id="XP_001012675.1">
    <property type="nucleotide sequence ID" value="XM_001012675.3"/>
</dbReference>
<comment type="similarity">
    <text evidence="2">Belongs to the short-chain dehydrogenases/reductases (SDR) family.</text>
</comment>
<sequence>MKIDQNLVAFITGASSGFGLEVAKDLLEKGCKCYLTDRDNIDPKFLASYPKDRVVFRNLDVTDEEGIKKAIEDCAIQFGHIDAVLNSAGVNIPAYLSIIDEKFSPTHVNKCFNINVVGTFNVSKYAALQMVKQQNQAQQKKDYVIVNVGSVASFNSNNGMSIYGASKGAVAAMTLPMSRDLGRYGIRVVCMCPGVFDTPMGKSAPERLYKATAKGTCLGRHGHPSEFSNAFQGILESTFMNGNHFFLDSSFATPSL</sequence>
<evidence type="ECO:0000313" key="3">
    <source>
        <dbReference type="EMBL" id="EAR92430.1"/>
    </source>
</evidence>
<dbReference type="PRINTS" id="PR00080">
    <property type="entry name" value="SDRFAMILY"/>
</dbReference>
<dbReference type="PRINTS" id="PR00081">
    <property type="entry name" value="GDHRDH"/>
</dbReference>
<keyword evidence="1" id="KW-0560">Oxidoreductase</keyword>
<keyword evidence="4" id="KW-1185">Reference proteome</keyword>
<dbReference type="InterPro" id="IPR020904">
    <property type="entry name" value="Sc_DH/Rdtase_CS"/>
</dbReference>
<dbReference type="InterPro" id="IPR002347">
    <property type="entry name" value="SDR_fam"/>
</dbReference>
<evidence type="ECO:0000256" key="2">
    <source>
        <dbReference type="RuleBase" id="RU000363"/>
    </source>
</evidence>
<dbReference type="KEGG" id="tet:TTHERM_00085280"/>
<dbReference type="Pfam" id="PF00106">
    <property type="entry name" value="adh_short"/>
    <property type="match status" value="1"/>
</dbReference>
<proteinExistence type="inferred from homology"/>
<reference evidence="4" key="1">
    <citation type="journal article" date="2006" name="PLoS Biol.">
        <title>Macronuclear genome sequence of the ciliate Tetrahymena thermophila, a model eukaryote.</title>
        <authorList>
            <person name="Eisen J.A."/>
            <person name="Coyne R.S."/>
            <person name="Wu M."/>
            <person name="Wu D."/>
            <person name="Thiagarajan M."/>
            <person name="Wortman J.R."/>
            <person name="Badger J.H."/>
            <person name="Ren Q."/>
            <person name="Amedeo P."/>
            <person name="Jones K.M."/>
            <person name="Tallon L.J."/>
            <person name="Delcher A.L."/>
            <person name="Salzberg S.L."/>
            <person name="Silva J.C."/>
            <person name="Haas B.J."/>
            <person name="Majoros W.H."/>
            <person name="Farzad M."/>
            <person name="Carlton J.M."/>
            <person name="Smith R.K. Jr."/>
            <person name="Garg J."/>
            <person name="Pearlman R.E."/>
            <person name="Karrer K.M."/>
            <person name="Sun L."/>
            <person name="Manning G."/>
            <person name="Elde N.C."/>
            <person name="Turkewitz A.P."/>
            <person name="Asai D.J."/>
            <person name="Wilkes D.E."/>
            <person name="Wang Y."/>
            <person name="Cai H."/>
            <person name="Collins K."/>
            <person name="Stewart B.A."/>
            <person name="Lee S.R."/>
            <person name="Wilamowska K."/>
            <person name="Weinberg Z."/>
            <person name="Ruzzo W.L."/>
            <person name="Wloga D."/>
            <person name="Gaertig J."/>
            <person name="Frankel J."/>
            <person name="Tsao C.-C."/>
            <person name="Gorovsky M.A."/>
            <person name="Keeling P.J."/>
            <person name="Waller R.F."/>
            <person name="Patron N.J."/>
            <person name="Cherry J.M."/>
            <person name="Stover N.A."/>
            <person name="Krieger C.J."/>
            <person name="del Toro C."/>
            <person name="Ryder H.F."/>
            <person name="Williamson S.C."/>
            <person name="Barbeau R.A."/>
            <person name="Hamilton E.P."/>
            <person name="Orias E."/>
        </authorList>
    </citation>
    <scope>NUCLEOTIDE SEQUENCE [LARGE SCALE GENOMIC DNA]</scope>
    <source>
        <strain evidence="4">SB210</strain>
    </source>
</reference>
<accession>Q236S0</accession>
<dbReference type="AlphaFoldDB" id="Q236S0"/>
<dbReference type="Gene3D" id="3.40.50.720">
    <property type="entry name" value="NAD(P)-binding Rossmann-like Domain"/>
    <property type="match status" value="1"/>
</dbReference>
<dbReference type="PANTHER" id="PTHR43658:SF8">
    <property type="entry name" value="17-BETA-HYDROXYSTEROID DEHYDROGENASE 14-RELATED"/>
    <property type="match status" value="1"/>
</dbReference>
<evidence type="ECO:0000256" key="1">
    <source>
        <dbReference type="ARBA" id="ARBA00023002"/>
    </source>
</evidence>
<dbReference type="InterPro" id="IPR036291">
    <property type="entry name" value="NAD(P)-bd_dom_sf"/>
</dbReference>
<dbReference type="SUPFAM" id="SSF51735">
    <property type="entry name" value="NAD(P)-binding Rossmann-fold domains"/>
    <property type="match status" value="1"/>
</dbReference>
<dbReference type="eggNOG" id="KOG1199">
    <property type="taxonomic scope" value="Eukaryota"/>
</dbReference>